<dbReference type="AlphaFoldDB" id="A0A0J9ER49"/>
<dbReference type="EMBL" id="GG749483">
    <property type="protein sequence ID" value="KMW68522.1"/>
    <property type="molecule type" value="Genomic_DNA"/>
</dbReference>
<reference evidence="1" key="1">
    <citation type="submission" date="2010-03" db="EMBL/GenBank/DDBJ databases">
        <title>Annotation of Blastomyces dermatitidis strain ATCC 18188.</title>
        <authorList>
            <consortium name="The Broad Institute Genome Sequencing Platform"/>
            <consortium name="Broad Institute Genome Sequencing Center for Infectious Disease."/>
            <person name="Cuomo C."/>
            <person name="Klein B."/>
            <person name="Sullivan T."/>
            <person name="Heitman J."/>
            <person name="Young S."/>
            <person name="Zeng Q."/>
            <person name="Gargeya S."/>
            <person name="Alvarado L."/>
            <person name="Berlin A.M."/>
            <person name="Chapman S.B."/>
            <person name="Chen Z."/>
            <person name="Freedman E."/>
            <person name="Gellesch M."/>
            <person name="Goldberg J."/>
            <person name="Griggs A."/>
            <person name="Gujja S."/>
            <person name="Heilman E."/>
            <person name="Heiman D."/>
            <person name="Howarth C."/>
            <person name="Mehta T."/>
            <person name="Neiman D."/>
            <person name="Pearson M."/>
            <person name="Roberts A."/>
            <person name="Saif S."/>
            <person name="Shea T."/>
            <person name="Shenoy N."/>
            <person name="Sisk P."/>
            <person name="Stolte C."/>
            <person name="Sykes S."/>
            <person name="White J."/>
            <person name="Yandava C."/>
            <person name="Haas B."/>
            <person name="Nusbaum C."/>
            <person name="Birren B."/>
        </authorList>
    </citation>
    <scope>NUCLEOTIDE SEQUENCE</scope>
    <source>
        <strain evidence="1">ATCC 18188</strain>
    </source>
</reference>
<evidence type="ECO:0000313" key="1">
    <source>
        <dbReference type="EMBL" id="KMW68522.1"/>
    </source>
</evidence>
<proteinExistence type="predicted"/>
<accession>A0A0J9ER49</accession>
<sequence length="68" mass="7921">MFESDETIAEKQSDKFNVYEDSLEDISEMSDNTEDSKEILLTAEQSETDDILEDNNLDKNTTINMQYF</sequence>
<gene>
    <name evidence="1" type="ORF">BDDG_12871</name>
</gene>
<protein>
    <submittedName>
        <fullName evidence="1">Uncharacterized protein</fullName>
    </submittedName>
</protein>
<dbReference type="Proteomes" id="UP000007802">
    <property type="component" value="Unassembled WGS sequence"/>
</dbReference>
<organism evidence="1">
    <name type="scientific">Ajellomyces dermatitidis (strain ATCC 18188 / CBS 674.68)</name>
    <name type="common">Blastomyces dermatitidis</name>
    <dbReference type="NCBI Taxonomy" id="653446"/>
    <lineage>
        <taxon>Eukaryota</taxon>
        <taxon>Fungi</taxon>
        <taxon>Dikarya</taxon>
        <taxon>Ascomycota</taxon>
        <taxon>Pezizomycotina</taxon>
        <taxon>Eurotiomycetes</taxon>
        <taxon>Eurotiomycetidae</taxon>
        <taxon>Onygenales</taxon>
        <taxon>Ajellomycetaceae</taxon>
        <taxon>Blastomyces</taxon>
    </lineage>
</organism>
<name>A0A0J9ER49_AJEDA</name>